<name>C0HF67_MAIZE</name>
<dbReference type="RefSeq" id="NP_001159280.1">
    <property type="nucleotide sequence ID" value="NM_001165808.1"/>
</dbReference>
<protein>
    <submittedName>
        <fullName evidence="1">Uncharacterized protein</fullName>
    </submittedName>
</protein>
<sequence>MRYKLKKKYFNGVPANQVRTTSPISFMIDDQWKLLMEMWSTSKHKDTCMKNKVSCEQVKFPQGTGSQSYIAKAYSMVDMESMAAAPVEDGHHVKSSIEVVSQVLPKSSLFLQNVGLAPTNKSS</sequence>
<proteinExistence type="evidence at transcript level"/>
<dbReference type="PANTHER" id="PTHR33063:SF16">
    <property type="entry name" value="OS02G0241300 PROTEIN"/>
    <property type="match status" value="1"/>
</dbReference>
<accession>C0HF67</accession>
<dbReference type="KEGG" id="zma:100304370"/>
<evidence type="ECO:0000313" key="1">
    <source>
        <dbReference type="EMBL" id="ACN25670.1"/>
    </source>
</evidence>
<dbReference type="GeneID" id="100304370"/>
<dbReference type="OrthoDB" id="682311at2759"/>
<dbReference type="EMBL" id="BT060973">
    <property type="protein sequence ID" value="ACN25670.1"/>
    <property type="molecule type" value="mRNA"/>
</dbReference>
<organism evidence="1">
    <name type="scientific">Zea mays</name>
    <name type="common">Maize</name>
    <dbReference type="NCBI Taxonomy" id="4577"/>
    <lineage>
        <taxon>Eukaryota</taxon>
        <taxon>Viridiplantae</taxon>
        <taxon>Streptophyta</taxon>
        <taxon>Embryophyta</taxon>
        <taxon>Tracheophyta</taxon>
        <taxon>Spermatophyta</taxon>
        <taxon>Magnoliopsida</taxon>
        <taxon>Liliopsida</taxon>
        <taxon>Poales</taxon>
        <taxon>Poaceae</taxon>
        <taxon>PACMAD clade</taxon>
        <taxon>Panicoideae</taxon>
        <taxon>Andropogonodae</taxon>
        <taxon>Andropogoneae</taxon>
        <taxon>Tripsacinae</taxon>
        <taxon>Zea</taxon>
    </lineage>
</organism>
<dbReference type="AlphaFoldDB" id="C0HF67"/>
<dbReference type="PANTHER" id="PTHR33063">
    <property type="entry name" value="OS02G0583500 PROTEIN"/>
    <property type="match status" value="1"/>
</dbReference>
<reference evidence="1" key="1">
    <citation type="journal article" date="2009" name="PLoS Genet.">
        <title>Sequencing, mapping, and analysis of 27,455 maize full-length cDNAs.</title>
        <authorList>
            <person name="Soderlund C."/>
            <person name="Descour A."/>
            <person name="Kudrna D."/>
            <person name="Bomhoff M."/>
            <person name="Boyd L."/>
            <person name="Currie J."/>
            <person name="Angelova A."/>
            <person name="Collura K."/>
            <person name="Wissotski M."/>
            <person name="Ashley E."/>
            <person name="Morrow D."/>
            <person name="Fernandes J."/>
            <person name="Walbot V."/>
            <person name="Yu Y."/>
        </authorList>
    </citation>
    <scope>NUCLEOTIDE SEQUENCE</scope>
    <source>
        <strain evidence="1">B73</strain>
    </source>
</reference>